<evidence type="ECO:0000313" key="3">
    <source>
        <dbReference type="Proteomes" id="UP000070646"/>
    </source>
</evidence>
<name>A0A133N4W5_CLOPF</name>
<proteinExistence type="predicted"/>
<dbReference type="GO" id="GO:0005737">
    <property type="term" value="C:cytoplasm"/>
    <property type="evidence" value="ECO:0007669"/>
    <property type="project" value="TreeGrafter"/>
</dbReference>
<evidence type="ECO:0000259" key="1">
    <source>
        <dbReference type="Pfam" id="PF01965"/>
    </source>
</evidence>
<dbReference type="PATRIC" id="fig|1502.174.peg.1753"/>
<accession>A0A133N4W5</accession>
<dbReference type="PANTHER" id="PTHR48094">
    <property type="entry name" value="PROTEIN/NUCLEIC ACID DEGLYCASE DJ-1-RELATED"/>
    <property type="match status" value="1"/>
</dbReference>
<dbReference type="InterPro" id="IPR029062">
    <property type="entry name" value="Class_I_gatase-like"/>
</dbReference>
<reference evidence="2 3" key="1">
    <citation type="submission" date="2016-01" db="EMBL/GenBank/DDBJ databases">
        <authorList>
            <person name="Oliw E.H."/>
        </authorList>
    </citation>
    <scope>NUCLEOTIDE SEQUENCE [LARGE SCALE GENOMIC DNA]</scope>
    <source>
        <strain evidence="2 3">MJR7757A</strain>
    </source>
</reference>
<dbReference type="SUPFAM" id="SSF52317">
    <property type="entry name" value="Class I glutamine amidotransferase-like"/>
    <property type="match status" value="1"/>
</dbReference>
<protein>
    <submittedName>
        <fullName evidence="2">DJ-1 family protein</fullName>
    </submittedName>
</protein>
<dbReference type="EMBL" id="LRPU01000086">
    <property type="protein sequence ID" value="KXA11347.1"/>
    <property type="molecule type" value="Genomic_DNA"/>
</dbReference>
<sequence length="193" mass="21030">MVMKKVLVFLAEGFETIEALSVVDVCNRAKVTCHACSLTENRTVNSAHGTMVLCDKLISDDDLETYDAIVLPGGMPGSTNLRDNEKVQSLIKKYNKENKIVAAICAAPIALAKAGVIEGKKVTSYPGFKEELGNVNYVEEDTVVVDGNIITSRGPATALVFGLEILKKLGYEKEAEEIREGMLINFFLEKEGK</sequence>
<dbReference type="InterPro" id="IPR050325">
    <property type="entry name" value="Prot/Nucl_acid_deglycase"/>
</dbReference>
<dbReference type="CDD" id="cd03135">
    <property type="entry name" value="GATase1_DJ-1"/>
    <property type="match status" value="1"/>
</dbReference>
<organism evidence="2 3">
    <name type="scientific">Clostridium perfringens</name>
    <dbReference type="NCBI Taxonomy" id="1502"/>
    <lineage>
        <taxon>Bacteria</taxon>
        <taxon>Bacillati</taxon>
        <taxon>Bacillota</taxon>
        <taxon>Clostridia</taxon>
        <taxon>Eubacteriales</taxon>
        <taxon>Clostridiaceae</taxon>
        <taxon>Clostridium</taxon>
    </lineage>
</organism>
<dbReference type="InterPro" id="IPR006287">
    <property type="entry name" value="DJ-1"/>
</dbReference>
<evidence type="ECO:0000313" key="2">
    <source>
        <dbReference type="EMBL" id="KXA11347.1"/>
    </source>
</evidence>
<dbReference type="InterPro" id="IPR002818">
    <property type="entry name" value="DJ-1/PfpI"/>
</dbReference>
<dbReference type="NCBIfam" id="TIGR01383">
    <property type="entry name" value="not_thiJ"/>
    <property type="match status" value="1"/>
</dbReference>
<dbReference type="Gene3D" id="3.40.50.880">
    <property type="match status" value="1"/>
</dbReference>
<gene>
    <name evidence="2" type="ORF">HMPREF3222_01737</name>
</gene>
<dbReference type="Pfam" id="PF01965">
    <property type="entry name" value="DJ-1_PfpI"/>
    <property type="match status" value="1"/>
</dbReference>
<comment type="caution">
    <text evidence="2">The sequence shown here is derived from an EMBL/GenBank/DDBJ whole genome shotgun (WGS) entry which is preliminary data.</text>
</comment>
<dbReference type="PANTHER" id="PTHR48094:SF12">
    <property type="entry name" value="PARKINSON DISEASE PROTEIN 7 HOMOLOG"/>
    <property type="match status" value="1"/>
</dbReference>
<feature type="domain" description="DJ-1/PfpI" evidence="1">
    <location>
        <begin position="4"/>
        <end position="167"/>
    </location>
</feature>
<dbReference type="Proteomes" id="UP000070646">
    <property type="component" value="Unassembled WGS sequence"/>
</dbReference>
<dbReference type="AlphaFoldDB" id="A0A133N4W5"/>